<sequence>MNQFLLLANIKYLPSFCGRWELKLYFNGNNIVVLPVDPNAGFLPNSGVPTTFINRRTYDCEDDIVIDPVNQDYGDITRNFTQIGRNNTFSMVIASAMKTVEQVNQFCLGVSEMYMTLQNCKVQEIKMNVASFLLRSDIYLALKAKYTAKPWIIPANVLQYSRFSGAPHVNHFQCTLSQSVENLDTVFILFPKTPEQHTCFFNPMLTDVKMNVGDFGMVPSTSVNTFNDPRFESMVLDALNLANSPITSMNKDLARALHCWHNYVQNATNDQVDYYTDQEAEGKEWLEKGDTSNFILGISLSREGYQNGVSSPNTNVNFIFYGNRTTYDNSNYEVAITMEQLIDCALIIQVVPNSDIPIVKLTSKSVC</sequence>
<evidence type="ECO:0000313" key="2">
    <source>
        <dbReference type="Proteomes" id="UP000179807"/>
    </source>
</evidence>
<organism evidence="1 2">
    <name type="scientific">Tritrichomonas foetus</name>
    <dbReference type="NCBI Taxonomy" id="1144522"/>
    <lineage>
        <taxon>Eukaryota</taxon>
        <taxon>Metamonada</taxon>
        <taxon>Parabasalia</taxon>
        <taxon>Tritrichomonadida</taxon>
        <taxon>Tritrichomonadidae</taxon>
        <taxon>Tritrichomonas</taxon>
    </lineage>
</organism>
<dbReference type="AlphaFoldDB" id="A0A1J4KWP9"/>
<comment type="caution">
    <text evidence="1">The sequence shown here is derived from an EMBL/GenBank/DDBJ whole genome shotgun (WGS) entry which is preliminary data.</text>
</comment>
<gene>
    <name evidence="1" type="ORF">TRFO_42471</name>
</gene>
<dbReference type="RefSeq" id="XP_068368730.1">
    <property type="nucleotide sequence ID" value="XM_068514324.1"/>
</dbReference>
<evidence type="ECO:0000313" key="1">
    <source>
        <dbReference type="EMBL" id="OHT15594.1"/>
    </source>
</evidence>
<dbReference type="VEuPathDB" id="TrichDB:TRFO_42471"/>
<keyword evidence="2" id="KW-1185">Reference proteome</keyword>
<proteinExistence type="predicted"/>
<dbReference type="GeneID" id="94849028"/>
<dbReference type="OrthoDB" id="10653787at2759"/>
<dbReference type="Proteomes" id="UP000179807">
    <property type="component" value="Unassembled WGS sequence"/>
</dbReference>
<reference evidence="1" key="1">
    <citation type="submission" date="2016-10" db="EMBL/GenBank/DDBJ databases">
        <authorList>
            <person name="Benchimol M."/>
            <person name="Almeida L.G."/>
            <person name="Vasconcelos A.T."/>
            <person name="Perreira-Neves A."/>
            <person name="Rosa I.A."/>
            <person name="Tasca T."/>
            <person name="Bogo M.R."/>
            <person name="de Souza W."/>
        </authorList>
    </citation>
    <scope>NUCLEOTIDE SEQUENCE [LARGE SCALE GENOMIC DNA]</scope>
    <source>
        <strain evidence="1">K</strain>
    </source>
</reference>
<name>A0A1J4KWP9_9EUKA</name>
<dbReference type="EMBL" id="MLAK01000214">
    <property type="protein sequence ID" value="OHT15594.1"/>
    <property type="molecule type" value="Genomic_DNA"/>
</dbReference>
<accession>A0A1J4KWP9</accession>
<protein>
    <submittedName>
        <fullName evidence="1">Uncharacterized protein</fullName>
    </submittedName>
</protein>